<name>A0A318K4C9_9NOCA</name>
<gene>
    <name evidence="1" type="ORF">DFR70_11789</name>
</gene>
<dbReference type="AlphaFoldDB" id="A0A318K4C9"/>
<proteinExistence type="predicted"/>
<dbReference type="RefSeq" id="WP_040733199.1">
    <property type="nucleotide sequence ID" value="NZ_QJKF01000017.1"/>
</dbReference>
<dbReference type="GO" id="GO:0016853">
    <property type="term" value="F:isomerase activity"/>
    <property type="evidence" value="ECO:0007669"/>
    <property type="project" value="UniProtKB-KW"/>
</dbReference>
<comment type="caution">
    <text evidence="1">The sequence shown here is derived from an EMBL/GenBank/DDBJ whole genome shotgun (WGS) entry which is preliminary data.</text>
</comment>
<sequence length="62" mass="6926">MGRLVCNHAMRNILGANRVGADEALRIGLLDEIVAPETLVRRAVEVVRQWNFAQSHMVANRS</sequence>
<dbReference type="Pfam" id="PF00378">
    <property type="entry name" value="ECH_1"/>
    <property type="match status" value="1"/>
</dbReference>
<reference evidence="1 2" key="1">
    <citation type="submission" date="2018-05" db="EMBL/GenBank/DDBJ databases">
        <title>Genomic Encyclopedia of Type Strains, Phase IV (KMG-IV): sequencing the most valuable type-strain genomes for metagenomic binning, comparative biology and taxonomic classification.</title>
        <authorList>
            <person name="Goeker M."/>
        </authorList>
    </citation>
    <scope>NUCLEOTIDE SEQUENCE [LARGE SCALE GENOMIC DNA]</scope>
    <source>
        <strain evidence="1 2">DSM 44704</strain>
    </source>
</reference>
<keyword evidence="1" id="KW-0413">Isomerase</keyword>
<keyword evidence="2" id="KW-1185">Reference proteome</keyword>
<accession>A0A318K4C9</accession>
<evidence type="ECO:0000313" key="2">
    <source>
        <dbReference type="Proteomes" id="UP000247569"/>
    </source>
</evidence>
<dbReference type="SUPFAM" id="SSF52096">
    <property type="entry name" value="ClpP/crotonase"/>
    <property type="match status" value="1"/>
</dbReference>
<dbReference type="InterPro" id="IPR001753">
    <property type="entry name" value="Enoyl-CoA_hydra/iso"/>
</dbReference>
<dbReference type="Proteomes" id="UP000247569">
    <property type="component" value="Unassembled WGS sequence"/>
</dbReference>
<organism evidence="1 2">
    <name type="scientific">Nocardia tenerifensis</name>
    <dbReference type="NCBI Taxonomy" id="228006"/>
    <lineage>
        <taxon>Bacteria</taxon>
        <taxon>Bacillati</taxon>
        <taxon>Actinomycetota</taxon>
        <taxon>Actinomycetes</taxon>
        <taxon>Mycobacteriales</taxon>
        <taxon>Nocardiaceae</taxon>
        <taxon>Nocardia</taxon>
    </lineage>
</organism>
<dbReference type="Gene3D" id="3.90.226.10">
    <property type="entry name" value="2-enoyl-CoA Hydratase, Chain A, domain 1"/>
    <property type="match status" value="1"/>
</dbReference>
<protein>
    <submittedName>
        <fullName evidence="1">Enoyl-CoA hydratase/isomerase-like protein</fullName>
    </submittedName>
</protein>
<dbReference type="InterPro" id="IPR029045">
    <property type="entry name" value="ClpP/crotonase-like_dom_sf"/>
</dbReference>
<dbReference type="EMBL" id="QJKF01000017">
    <property type="protein sequence ID" value="PXX57660.1"/>
    <property type="molecule type" value="Genomic_DNA"/>
</dbReference>
<evidence type="ECO:0000313" key="1">
    <source>
        <dbReference type="EMBL" id="PXX57660.1"/>
    </source>
</evidence>